<evidence type="ECO:0000313" key="3">
    <source>
        <dbReference type="Proteomes" id="UP001595636"/>
    </source>
</evidence>
<reference evidence="3" key="1">
    <citation type="journal article" date="2019" name="Int. J. Syst. Evol. Microbiol.">
        <title>The Global Catalogue of Microorganisms (GCM) 10K type strain sequencing project: providing services to taxonomists for standard genome sequencing and annotation.</title>
        <authorList>
            <consortium name="The Broad Institute Genomics Platform"/>
            <consortium name="The Broad Institute Genome Sequencing Center for Infectious Disease"/>
            <person name="Wu L."/>
            <person name="Ma J."/>
        </authorList>
    </citation>
    <scope>NUCLEOTIDE SEQUENCE [LARGE SCALE GENOMIC DNA]</scope>
    <source>
        <strain evidence="3">KCTC 42195</strain>
    </source>
</reference>
<protein>
    <submittedName>
        <fullName evidence="2">YajG family lipoprotein</fullName>
    </submittedName>
</protein>
<evidence type="ECO:0000313" key="2">
    <source>
        <dbReference type="EMBL" id="MFC3627704.1"/>
    </source>
</evidence>
<accession>A0ABV7TYE1</accession>
<organism evidence="2 3">
    <name type="scientific">Vogesella amnigena</name>
    <dbReference type="NCBI Taxonomy" id="1507449"/>
    <lineage>
        <taxon>Bacteria</taxon>
        <taxon>Pseudomonadati</taxon>
        <taxon>Pseudomonadota</taxon>
        <taxon>Betaproteobacteria</taxon>
        <taxon>Neisseriales</taxon>
        <taxon>Chromobacteriaceae</taxon>
        <taxon>Vogesella</taxon>
    </lineage>
</organism>
<keyword evidence="1" id="KW-0732">Signal</keyword>
<sequence length="198" mass="20917">MRLMKSVVVSAVALAALSGCALTTEHVQLQYAPQAVVAPLAGAGSISVSVQVVDQRQDKKIGSKKNGFGMEMAPILAADDVSGTVRQALERELRARGFQLADAAAVVSIAADLTRFYNDFKMGVFAGDAVADLNLSITVKSRQGQLLYSRHLAAQGVETNIQLATGNNARIALNRALENGMKSLFEDRNFIAALLAAA</sequence>
<comment type="caution">
    <text evidence="2">The sequence shown here is derived from an EMBL/GenBank/DDBJ whole genome shotgun (WGS) entry which is preliminary data.</text>
</comment>
<evidence type="ECO:0000256" key="1">
    <source>
        <dbReference type="SAM" id="SignalP"/>
    </source>
</evidence>
<dbReference type="EMBL" id="JBHRYH010000046">
    <property type="protein sequence ID" value="MFC3627704.1"/>
    <property type="molecule type" value="Genomic_DNA"/>
</dbReference>
<keyword evidence="3" id="KW-1185">Reference proteome</keyword>
<dbReference type="Pfam" id="PF03923">
    <property type="entry name" value="Lipoprotein_16"/>
    <property type="match status" value="1"/>
</dbReference>
<name>A0ABV7TYE1_9NEIS</name>
<keyword evidence="2" id="KW-0449">Lipoprotein</keyword>
<proteinExistence type="predicted"/>
<dbReference type="RefSeq" id="WP_390281620.1">
    <property type="nucleotide sequence ID" value="NZ_JBHRYH010000046.1"/>
</dbReference>
<feature type="chain" id="PRO_5047342070" evidence="1">
    <location>
        <begin position="22"/>
        <end position="198"/>
    </location>
</feature>
<feature type="signal peptide" evidence="1">
    <location>
        <begin position="1"/>
        <end position="21"/>
    </location>
</feature>
<dbReference type="PROSITE" id="PS51257">
    <property type="entry name" value="PROKAR_LIPOPROTEIN"/>
    <property type="match status" value="1"/>
</dbReference>
<gene>
    <name evidence="2" type="ORF">ACFOKJ_16405</name>
</gene>
<dbReference type="Proteomes" id="UP001595636">
    <property type="component" value="Unassembled WGS sequence"/>
</dbReference>
<dbReference type="InterPro" id="IPR005619">
    <property type="entry name" value="Uncharacterised_YajG"/>
</dbReference>